<evidence type="ECO:0000256" key="1">
    <source>
        <dbReference type="SAM" id="Phobius"/>
    </source>
</evidence>
<dbReference type="KEGG" id="plen:EIM92_03590"/>
<accession>A0A3S8RRB9</accession>
<name>A0A3S8RRB9_9BACL</name>
<dbReference type="OrthoDB" id="2886991at2"/>
<feature type="transmembrane region" description="Helical" evidence="1">
    <location>
        <begin position="72"/>
        <end position="94"/>
    </location>
</feature>
<dbReference type="Proteomes" id="UP000273145">
    <property type="component" value="Chromosome"/>
</dbReference>
<keyword evidence="1" id="KW-1133">Transmembrane helix</keyword>
<dbReference type="RefSeq" id="WP_125081518.1">
    <property type="nucleotide sequence ID" value="NZ_CP034248.1"/>
</dbReference>
<dbReference type="InterPro" id="IPR007436">
    <property type="entry name" value="DUF485"/>
</dbReference>
<reference evidence="2 3" key="1">
    <citation type="submission" date="2018-11" db="EMBL/GenBank/DDBJ databases">
        <title>Genome sequencing of Paenibacillus lentus DSM25539(T).</title>
        <authorList>
            <person name="Kook J.-K."/>
            <person name="Park S.-N."/>
            <person name="Lim Y.K."/>
        </authorList>
    </citation>
    <scope>NUCLEOTIDE SEQUENCE [LARGE SCALE GENOMIC DNA]</scope>
    <source>
        <strain evidence="2 3">DSM 25539</strain>
    </source>
</reference>
<evidence type="ECO:0000313" key="2">
    <source>
        <dbReference type="EMBL" id="AZK45399.1"/>
    </source>
</evidence>
<feature type="transmembrane region" description="Helical" evidence="1">
    <location>
        <begin position="38"/>
        <end position="60"/>
    </location>
</feature>
<dbReference type="EMBL" id="CP034248">
    <property type="protein sequence ID" value="AZK45399.1"/>
    <property type="molecule type" value="Genomic_DNA"/>
</dbReference>
<protein>
    <submittedName>
        <fullName evidence="2">DUF485 domain-containing protein</fullName>
    </submittedName>
</protein>
<dbReference type="AlphaFoldDB" id="A0A3S8RRB9"/>
<dbReference type="Pfam" id="PF04341">
    <property type="entry name" value="DUF485"/>
    <property type="match status" value="1"/>
</dbReference>
<keyword evidence="1" id="KW-0472">Membrane</keyword>
<proteinExistence type="predicted"/>
<dbReference type="PANTHER" id="PTHR38441">
    <property type="entry name" value="INTEGRAL MEMBRANE PROTEIN-RELATED"/>
    <property type="match status" value="1"/>
</dbReference>
<evidence type="ECO:0000313" key="3">
    <source>
        <dbReference type="Proteomes" id="UP000273145"/>
    </source>
</evidence>
<gene>
    <name evidence="2" type="ORF">EIM92_03590</name>
</gene>
<sequence>MGSKPLTADQKRQKLTPAQYSSIAKSDQFRKLIRAKKAFIIPFTIFFLCFYFALPILTSYTNILNHSFYRSITWAWVFALLQFVMTWSLCMIYYKKAAKFDRISDEIIAEKVR</sequence>
<dbReference type="PANTHER" id="PTHR38441:SF1">
    <property type="entry name" value="MEMBRANE PROTEIN"/>
    <property type="match status" value="1"/>
</dbReference>
<keyword evidence="3" id="KW-1185">Reference proteome</keyword>
<organism evidence="2 3">
    <name type="scientific">Paenibacillus lentus</name>
    <dbReference type="NCBI Taxonomy" id="1338368"/>
    <lineage>
        <taxon>Bacteria</taxon>
        <taxon>Bacillati</taxon>
        <taxon>Bacillota</taxon>
        <taxon>Bacilli</taxon>
        <taxon>Bacillales</taxon>
        <taxon>Paenibacillaceae</taxon>
        <taxon>Paenibacillus</taxon>
    </lineage>
</organism>
<keyword evidence="1" id="KW-0812">Transmembrane</keyword>